<feature type="compositionally biased region" description="Pro residues" evidence="2">
    <location>
        <begin position="128"/>
        <end position="141"/>
    </location>
</feature>
<dbReference type="EMBL" id="JAKLMC020000004">
    <property type="protein sequence ID" value="KAK5956469.1"/>
    <property type="molecule type" value="Genomic_DNA"/>
</dbReference>
<evidence type="ECO:0000313" key="5">
    <source>
        <dbReference type="Proteomes" id="UP001316803"/>
    </source>
</evidence>
<evidence type="ECO:0000256" key="3">
    <source>
        <dbReference type="SAM" id="SignalP"/>
    </source>
</evidence>
<feature type="chain" id="PRO_5043053206" description="Allergen Asp f 7" evidence="3">
    <location>
        <begin position="21"/>
        <end position="288"/>
    </location>
</feature>
<dbReference type="Gene3D" id="2.40.40.10">
    <property type="entry name" value="RlpA-like domain"/>
    <property type="match status" value="1"/>
</dbReference>
<evidence type="ECO:0000256" key="2">
    <source>
        <dbReference type="SAM" id="MobiDB-lite"/>
    </source>
</evidence>
<proteinExistence type="predicted"/>
<organism evidence="4 5">
    <name type="scientific">Knufia fluminis</name>
    <dbReference type="NCBI Taxonomy" id="191047"/>
    <lineage>
        <taxon>Eukaryota</taxon>
        <taxon>Fungi</taxon>
        <taxon>Dikarya</taxon>
        <taxon>Ascomycota</taxon>
        <taxon>Pezizomycotina</taxon>
        <taxon>Eurotiomycetes</taxon>
        <taxon>Chaetothyriomycetidae</taxon>
        <taxon>Chaetothyriales</taxon>
        <taxon>Trichomeriaceae</taxon>
        <taxon>Knufia</taxon>
    </lineage>
</organism>
<feature type="compositionally biased region" description="Low complexity" evidence="2">
    <location>
        <begin position="142"/>
        <end position="175"/>
    </location>
</feature>
<protein>
    <recommendedName>
        <fullName evidence="6">Allergen Asp f 7</fullName>
    </recommendedName>
</protein>
<feature type="compositionally biased region" description="Low complexity" evidence="2">
    <location>
        <begin position="79"/>
        <end position="99"/>
    </location>
</feature>
<name>A0AAN8EIJ0_9EURO</name>
<keyword evidence="5" id="KW-1185">Reference proteome</keyword>
<feature type="compositionally biased region" description="Low complexity" evidence="2">
    <location>
        <begin position="108"/>
        <end position="127"/>
    </location>
</feature>
<reference evidence="4 5" key="1">
    <citation type="submission" date="2022-12" db="EMBL/GenBank/DDBJ databases">
        <title>Genomic features and morphological characterization of a novel Knufia sp. strain isolated from spacecraft assembly facility.</title>
        <authorList>
            <person name="Teixeira M."/>
            <person name="Chander A.M."/>
            <person name="Stajich J.E."/>
            <person name="Venkateswaran K."/>
        </authorList>
    </citation>
    <scope>NUCLEOTIDE SEQUENCE [LARGE SCALE GENOMIC DNA]</scope>
    <source>
        <strain evidence="4 5">FJI-L2-BK-P2</strain>
    </source>
</reference>
<feature type="region of interest" description="Disordered" evidence="2">
    <location>
        <begin position="69"/>
        <end position="185"/>
    </location>
</feature>
<evidence type="ECO:0000256" key="1">
    <source>
        <dbReference type="ARBA" id="ARBA00022729"/>
    </source>
</evidence>
<evidence type="ECO:0008006" key="6">
    <source>
        <dbReference type="Google" id="ProtNLM"/>
    </source>
</evidence>
<accession>A0AAN8EIJ0</accession>
<dbReference type="Proteomes" id="UP001316803">
    <property type="component" value="Unassembled WGS sequence"/>
</dbReference>
<dbReference type="SUPFAM" id="SSF50685">
    <property type="entry name" value="Barwin-like endoglucanases"/>
    <property type="match status" value="1"/>
</dbReference>
<gene>
    <name evidence="4" type="ORF">OHC33_001954</name>
</gene>
<evidence type="ECO:0000313" key="4">
    <source>
        <dbReference type="EMBL" id="KAK5956469.1"/>
    </source>
</evidence>
<dbReference type="PANTHER" id="PTHR31836:SF28">
    <property type="entry name" value="SRCR DOMAIN-CONTAINING PROTEIN-RELATED"/>
    <property type="match status" value="1"/>
</dbReference>
<comment type="caution">
    <text evidence="4">The sequence shown here is derived from an EMBL/GenBank/DDBJ whole genome shotgun (WGS) entry which is preliminary data.</text>
</comment>
<dbReference type="InterPro" id="IPR051477">
    <property type="entry name" value="Expansin_CellWall"/>
</dbReference>
<dbReference type="CDD" id="cd22191">
    <property type="entry name" value="DPBB_RlpA_EXP_N-like"/>
    <property type="match status" value="1"/>
</dbReference>
<dbReference type="PRINTS" id="PR01217">
    <property type="entry name" value="PRICHEXTENSN"/>
</dbReference>
<dbReference type="InterPro" id="IPR036908">
    <property type="entry name" value="RlpA-like_sf"/>
</dbReference>
<keyword evidence="1 3" id="KW-0732">Signal</keyword>
<feature type="signal peptide" evidence="3">
    <location>
        <begin position="1"/>
        <end position="20"/>
    </location>
</feature>
<dbReference type="AlphaFoldDB" id="A0AAN8EIJ0"/>
<dbReference type="PANTHER" id="PTHR31836">
    <property type="match status" value="1"/>
</dbReference>
<sequence length="288" mass="28787">MAFLNKIVIAATAFAALTAARPLALRDVTSVVTETAYTTIDVPVTVWVDEDGKPLSTVAQGGNFAASATPVADHSKVESSASPSTPHSVSAPVVPTTTSAPPPPAPVVPTTTAAPSVPTQAQAQAPAYTPPAYTPPAPSPSPVATTTTSAVAPPVYSAPSSSSAAPVAPTNTPSPGQTSGECSPGAPCSGDITHWDGGLGACGWNVDSNADMQIAMPVGMMGAQSNGNPYCGKSLTIKNPDNGQTVQATVGDKCMGCTGGSIDLTNVLFAAIGNGCDGRCSGFEWWFN</sequence>